<dbReference type="AlphaFoldDB" id="A0AAP0EVM6"/>
<name>A0AAP0EVM6_9MAGN</name>
<protein>
    <submittedName>
        <fullName evidence="1">Uncharacterized protein</fullName>
    </submittedName>
</protein>
<dbReference type="EMBL" id="JBBNAG010000010">
    <property type="protein sequence ID" value="KAK9100521.1"/>
    <property type="molecule type" value="Genomic_DNA"/>
</dbReference>
<accession>A0AAP0EVM6</accession>
<sequence>MREIQLHYIRDRVELYGEPCVGIRYFNSITLQNEKMGGLLWVAKENMELIDFLKDISGADLGSKVPALPS</sequence>
<dbReference type="Proteomes" id="UP001419268">
    <property type="component" value="Unassembled WGS sequence"/>
</dbReference>
<reference evidence="1 2" key="1">
    <citation type="submission" date="2024-01" db="EMBL/GenBank/DDBJ databases">
        <title>Genome assemblies of Stephania.</title>
        <authorList>
            <person name="Yang L."/>
        </authorList>
    </citation>
    <scope>NUCLEOTIDE SEQUENCE [LARGE SCALE GENOMIC DNA]</scope>
    <source>
        <strain evidence="1">JXDWG</strain>
        <tissue evidence="1">Leaf</tissue>
    </source>
</reference>
<comment type="caution">
    <text evidence="1">The sequence shown here is derived from an EMBL/GenBank/DDBJ whole genome shotgun (WGS) entry which is preliminary data.</text>
</comment>
<evidence type="ECO:0000313" key="1">
    <source>
        <dbReference type="EMBL" id="KAK9100521.1"/>
    </source>
</evidence>
<gene>
    <name evidence="1" type="ORF">Scep_023951</name>
</gene>
<proteinExistence type="predicted"/>
<organism evidence="1 2">
    <name type="scientific">Stephania cephalantha</name>
    <dbReference type="NCBI Taxonomy" id="152367"/>
    <lineage>
        <taxon>Eukaryota</taxon>
        <taxon>Viridiplantae</taxon>
        <taxon>Streptophyta</taxon>
        <taxon>Embryophyta</taxon>
        <taxon>Tracheophyta</taxon>
        <taxon>Spermatophyta</taxon>
        <taxon>Magnoliopsida</taxon>
        <taxon>Ranunculales</taxon>
        <taxon>Menispermaceae</taxon>
        <taxon>Menispermoideae</taxon>
        <taxon>Cissampelideae</taxon>
        <taxon>Stephania</taxon>
    </lineage>
</organism>
<keyword evidence="2" id="KW-1185">Reference proteome</keyword>
<evidence type="ECO:0000313" key="2">
    <source>
        <dbReference type="Proteomes" id="UP001419268"/>
    </source>
</evidence>